<dbReference type="Proteomes" id="UP000760860">
    <property type="component" value="Unassembled WGS sequence"/>
</dbReference>
<dbReference type="InterPro" id="IPR012337">
    <property type="entry name" value="RNaseH-like_sf"/>
</dbReference>
<evidence type="ECO:0008006" key="3">
    <source>
        <dbReference type="Google" id="ProtNLM"/>
    </source>
</evidence>
<protein>
    <recommendedName>
        <fullName evidence="3">Integrase catalytic domain-containing protein</fullName>
    </recommendedName>
</protein>
<evidence type="ECO:0000313" key="2">
    <source>
        <dbReference type="Proteomes" id="UP000760860"/>
    </source>
</evidence>
<sequence length="99" mass="10558">MALGVDGLYLRLPPDAQGRSGVQVFVDRFNKMADLISVPGTVTAANTAVHFVDAVFRHHALPEPIVSDRDVGLHVKALRVVVNEIADVDGEPSGNGRSD</sequence>
<dbReference type="Gene3D" id="3.30.420.10">
    <property type="entry name" value="Ribonuclease H-like superfamily/Ribonuclease H"/>
    <property type="match status" value="1"/>
</dbReference>
<dbReference type="GO" id="GO:0003676">
    <property type="term" value="F:nucleic acid binding"/>
    <property type="evidence" value="ECO:0007669"/>
    <property type="project" value="InterPro"/>
</dbReference>
<reference evidence="1" key="1">
    <citation type="submission" date="2018-05" db="EMBL/GenBank/DDBJ databases">
        <title>Effector identification in a new, highly contiguous assembly of the strawberry crown rot pathogen Phytophthora cactorum.</title>
        <authorList>
            <person name="Armitage A.D."/>
            <person name="Nellist C.F."/>
            <person name="Bates H."/>
            <person name="Vickerstaff R.J."/>
            <person name="Harrison R.J."/>
        </authorList>
    </citation>
    <scope>NUCLEOTIDE SEQUENCE</scope>
    <source>
        <strain evidence="1">P421</strain>
    </source>
</reference>
<dbReference type="EMBL" id="RCMV01001281">
    <property type="protein sequence ID" value="KAG3209371.1"/>
    <property type="molecule type" value="Genomic_DNA"/>
</dbReference>
<dbReference type="SUPFAM" id="SSF53098">
    <property type="entry name" value="Ribonuclease H-like"/>
    <property type="match status" value="1"/>
</dbReference>
<dbReference type="InterPro" id="IPR036397">
    <property type="entry name" value="RNaseH_sf"/>
</dbReference>
<accession>A0A8T1HB23</accession>
<dbReference type="AlphaFoldDB" id="A0A8T1HB23"/>
<name>A0A8T1HB23_9STRA</name>
<comment type="caution">
    <text evidence="1">The sequence shown here is derived from an EMBL/GenBank/DDBJ whole genome shotgun (WGS) entry which is preliminary data.</text>
</comment>
<organism evidence="1 2">
    <name type="scientific">Phytophthora cactorum</name>
    <dbReference type="NCBI Taxonomy" id="29920"/>
    <lineage>
        <taxon>Eukaryota</taxon>
        <taxon>Sar</taxon>
        <taxon>Stramenopiles</taxon>
        <taxon>Oomycota</taxon>
        <taxon>Peronosporomycetes</taxon>
        <taxon>Peronosporales</taxon>
        <taxon>Peronosporaceae</taxon>
        <taxon>Phytophthora</taxon>
    </lineage>
</organism>
<evidence type="ECO:0000313" key="1">
    <source>
        <dbReference type="EMBL" id="KAG3209371.1"/>
    </source>
</evidence>
<proteinExistence type="predicted"/>
<gene>
    <name evidence="1" type="ORF">PC129_g19616</name>
</gene>